<protein>
    <submittedName>
        <fullName evidence="2">Uncharacterized protein</fullName>
    </submittedName>
</protein>
<feature type="transmembrane region" description="Helical" evidence="1">
    <location>
        <begin position="26"/>
        <end position="44"/>
    </location>
</feature>
<sequence length="68" mass="8062">MRDSEEKYSVFEAALQTVVYLKSKRYTASWFVLTFVLTADTYVISKHNFTLKSLCFLKNKECKKNERI</sequence>
<comment type="caution">
    <text evidence="2">The sequence shown here is derived from an EMBL/GenBank/DDBJ whole genome shotgun (WGS) entry which is preliminary data.</text>
</comment>
<keyword evidence="1" id="KW-0472">Membrane</keyword>
<dbReference type="EMBL" id="BMLW01000002">
    <property type="protein sequence ID" value="GGP08911.1"/>
    <property type="molecule type" value="Genomic_DNA"/>
</dbReference>
<dbReference type="Proteomes" id="UP000641206">
    <property type="component" value="Unassembled WGS sequence"/>
</dbReference>
<accession>A0ABQ2NSL0</accession>
<name>A0ABQ2NSL0_9BACI</name>
<gene>
    <name evidence="2" type="ORF">GCM10011346_11120</name>
</gene>
<keyword evidence="1" id="KW-1133">Transmembrane helix</keyword>
<evidence type="ECO:0000313" key="2">
    <source>
        <dbReference type="EMBL" id="GGP08911.1"/>
    </source>
</evidence>
<organism evidence="2 3">
    <name type="scientific">Oceanobacillus neutriphilus</name>
    <dbReference type="NCBI Taxonomy" id="531815"/>
    <lineage>
        <taxon>Bacteria</taxon>
        <taxon>Bacillati</taxon>
        <taxon>Bacillota</taxon>
        <taxon>Bacilli</taxon>
        <taxon>Bacillales</taxon>
        <taxon>Bacillaceae</taxon>
        <taxon>Oceanobacillus</taxon>
    </lineage>
</organism>
<evidence type="ECO:0000313" key="3">
    <source>
        <dbReference type="Proteomes" id="UP000641206"/>
    </source>
</evidence>
<proteinExistence type="predicted"/>
<keyword evidence="1" id="KW-0812">Transmembrane</keyword>
<keyword evidence="3" id="KW-1185">Reference proteome</keyword>
<reference evidence="3" key="1">
    <citation type="journal article" date="2019" name="Int. J. Syst. Evol. Microbiol.">
        <title>The Global Catalogue of Microorganisms (GCM) 10K type strain sequencing project: providing services to taxonomists for standard genome sequencing and annotation.</title>
        <authorList>
            <consortium name="The Broad Institute Genomics Platform"/>
            <consortium name="The Broad Institute Genome Sequencing Center for Infectious Disease"/>
            <person name="Wu L."/>
            <person name="Ma J."/>
        </authorList>
    </citation>
    <scope>NUCLEOTIDE SEQUENCE [LARGE SCALE GENOMIC DNA]</scope>
    <source>
        <strain evidence="3">CGMCC 1.7693</strain>
    </source>
</reference>
<evidence type="ECO:0000256" key="1">
    <source>
        <dbReference type="SAM" id="Phobius"/>
    </source>
</evidence>